<keyword evidence="11" id="KW-0472">Membrane</keyword>
<organism evidence="14 15">
    <name type="scientific">Marinobacter flavimaris</name>
    <dbReference type="NCBI Taxonomy" id="262076"/>
    <lineage>
        <taxon>Bacteria</taxon>
        <taxon>Pseudomonadati</taxon>
        <taxon>Pseudomonadota</taxon>
        <taxon>Gammaproteobacteria</taxon>
        <taxon>Pseudomonadales</taxon>
        <taxon>Marinobacteraceae</taxon>
        <taxon>Marinobacter</taxon>
    </lineage>
</organism>
<dbReference type="Gene3D" id="1.10.287.130">
    <property type="match status" value="1"/>
</dbReference>
<dbReference type="AlphaFoldDB" id="A0A3D8H2V2"/>
<keyword evidence="6" id="KW-0808">Transferase</keyword>
<dbReference type="GO" id="GO:0005886">
    <property type="term" value="C:plasma membrane"/>
    <property type="evidence" value="ECO:0007669"/>
    <property type="project" value="UniProtKB-SubCell"/>
</dbReference>
<evidence type="ECO:0000256" key="7">
    <source>
        <dbReference type="ARBA" id="ARBA00022692"/>
    </source>
</evidence>
<dbReference type="InterPro" id="IPR005467">
    <property type="entry name" value="His_kinase_dom"/>
</dbReference>
<dbReference type="InterPro" id="IPR036890">
    <property type="entry name" value="HATPase_C_sf"/>
</dbReference>
<dbReference type="CDD" id="cd06225">
    <property type="entry name" value="HAMP"/>
    <property type="match status" value="1"/>
</dbReference>
<evidence type="ECO:0000256" key="11">
    <source>
        <dbReference type="SAM" id="Phobius"/>
    </source>
</evidence>
<dbReference type="PANTHER" id="PTHR43711:SF31">
    <property type="entry name" value="HISTIDINE KINASE"/>
    <property type="match status" value="1"/>
</dbReference>
<dbReference type="InterPro" id="IPR003594">
    <property type="entry name" value="HATPase_dom"/>
</dbReference>
<evidence type="ECO:0000256" key="5">
    <source>
        <dbReference type="ARBA" id="ARBA00022553"/>
    </source>
</evidence>
<evidence type="ECO:0000256" key="9">
    <source>
        <dbReference type="ARBA" id="ARBA00022989"/>
    </source>
</evidence>
<dbReference type="SUPFAM" id="SSF47384">
    <property type="entry name" value="Homodimeric domain of signal transducing histidine kinase"/>
    <property type="match status" value="1"/>
</dbReference>
<keyword evidence="5" id="KW-0597">Phosphoprotein</keyword>
<keyword evidence="4" id="KW-1003">Cell membrane</keyword>
<dbReference type="GO" id="GO:0000155">
    <property type="term" value="F:phosphorelay sensor kinase activity"/>
    <property type="evidence" value="ECO:0007669"/>
    <property type="project" value="InterPro"/>
</dbReference>
<feature type="domain" description="Histidine kinase" evidence="12">
    <location>
        <begin position="371"/>
        <end position="588"/>
    </location>
</feature>
<gene>
    <name evidence="14" type="ORF">DXI23_13200</name>
</gene>
<evidence type="ECO:0000259" key="13">
    <source>
        <dbReference type="PROSITE" id="PS50885"/>
    </source>
</evidence>
<keyword evidence="7 11" id="KW-0812">Transmembrane</keyword>
<protein>
    <recommendedName>
        <fullName evidence="3">histidine kinase</fullName>
        <ecNumber evidence="3">2.7.13.3</ecNumber>
    </recommendedName>
</protein>
<proteinExistence type="predicted"/>
<dbReference type="FunFam" id="1.10.287.130:FF:000001">
    <property type="entry name" value="Two-component sensor histidine kinase"/>
    <property type="match status" value="1"/>
</dbReference>
<evidence type="ECO:0000259" key="12">
    <source>
        <dbReference type="PROSITE" id="PS50109"/>
    </source>
</evidence>
<dbReference type="InterPro" id="IPR003660">
    <property type="entry name" value="HAMP_dom"/>
</dbReference>
<dbReference type="PROSITE" id="PS50885">
    <property type="entry name" value="HAMP"/>
    <property type="match status" value="1"/>
</dbReference>
<dbReference type="SUPFAM" id="SSF55874">
    <property type="entry name" value="ATPase domain of HSP90 chaperone/DNA topoisomerase II/histidine kinase"/>
    <property type="match status" value="1"/>
</dbReference>
<name>A0A3D8H2V2_9GAMM</name>
<dbReference type="Proteomes" id="UP000256431">
    <property type="component" value="Unassembled WGS sequence"/>
</dbReference>
<dbReference type="Pfam" id="PF00672">
    <property type="entry name" value="HAMP"/>
    <property type="match status" value="1"/>
</dbReference>
<dbReference type="PANTHER" id="PTHR43711">
    <property type="entry name" value="TWO-COMPONENT HISTIDINE KINASE"/>
    <property type="match status" value="1"/>
</dbReference>
<comment type="subcellular location">
    <subcellularLocation>
        <location evidence="2">Cell membrane</location>
        <topology evidence="2">Multi-pass membrane protein</topology>
    </subcellularLocation>
</comment>
<dbReference type="Gene3D" id="3.30.450.20">
    <property type="entry name" value="PAS domain"/>
    <property type="match status" value="1"/>
</dbReference>
<dbReference type="Pfam" id="PF02518">
    <property type="entry name" value="HATPase_c"/>
    <property type="match status" value="1"/>
</dbReference>
<dbReference type="InterPro" id="IPR004358">
    <property type="entry name" value="Sig_transdc_His_kin-like_C"/>
</dbReference>
<evidence type="ECO:0000313" key="14">
    <source>
        <dbReference type="EMBL" id="RDU40719.1"/>
    </source>
</evidence>
<dbReference type="PRINTS" id="PR00344">
    <property type="entry name" value="BCTRLSENSOR"/>
</dbReference>
<dbReference type="SMART" id="SM00388">
    <property type="entry name" value="HisKA"/>
    <property type="match status" value="1"/>
</dbReference>
<evidence type="ECO:0000256" key="8">
    <source>
        <dbReference type="ARBA" id="ARBA00022777"/>
    </source>
</evidence>
<dbReference type="SUPFAM" id="SSF103190">
    <property type="entry name" value="Sensory domain-like"/>
    <property type="match status" value="1"/>
</dbReference>
<keyword evidence="9 11" id="KW-1133">Transmembrane helix</keyword>
<dbReference type="CDD" id="cd00082">
    <property type="entry name" value="HisKA"/>
    <property type="match status" value="1"/>
</dbReference>
<dbReference type="CDD" id="cd12914">
    <property type="entry name" value="PDC1_DGC_like"/>
    <property type="match status" value="1"/>
</dbReference>
<evidence type="ECO:0000256" key="3">
    <source>
        <dbReference type="ARBA" id="ARBA00012438"/>
    </source>
</evidence>
<dbReference type="Pfam" id="PF00512">
    <property type="entry name" value="HisKA"/>
    <property type="match status" value="1"/>
</dbReference>
<sequence length="605" mass="65767">MPSLSLGTRLAVIVILGSILTVGAVLAVAYNALVDDFEAILTEQQLVETRRIASEVEQRLELKLDVLSESAAMMTDGNALHSIAEINYQLNRQNLLRSLFPDGLVVFDAEATAIAEDFHVPGRIGTNYSDRNHFRRAITTRSPIISRPIIGRTTGVPLLSFLAPIQSDEGDLLGFLGGTVNIGQTSLIPKEMLRRLREEEDLFKVVDIENFLYIEGGPSPGKRIQPLPKPGADPLVDAALSGITFGTVRDKSGKELIYAASHLEELGWMFVRSVPYERATAPANDSFVQFFIISAAIGLVIALLGFVASRTAIKPLDRMTEKIEEMAKSPSTGQRLTANGAKETGRLATAFNQLMSERDAISTMKENFVSNVSHELRTPLTSLNGALRLLASGAAGQLPGKAEEMASLALRNGDRLHLLISDLLDFSKLTAGQMNVTLSAQPVAPVINAAIAGNIALAEEHVLSLSTEGLEDQMVVADEHRLRQVLDNFISNAIKFSPPDEAITVRVEQTVPGFTRITVSDCGDGVPKQFENELFERFSQAEVGTSKSIKGTGLGLAICRELAKLMNGEVGYFYDRGANFWIELPNNMTRKNHVNESARNTSRGV</sequence>
<dbReference type="PROSITE" id="PS50109">
    <property type="entry name" value="HIS_KIN"/>
    <property type="match status" value="1"/>
</dbReference>
<feature type="domain" description="HAMP" evidence="13">
    <location>
        <begin position="310"/>
        <end position="363"/>
    </location>
</feature>
<evidence type="ECO:0000256" key="10">
    <source>
        <dbReference type="ARBA" id="ARBA00023012"/>
    </source>
</evidence>
<evidence type="ECO:0000256" key="2">
    <source>
        <dbReference type="ARBA" id="ARBA00004651"/>
    </source>
</evidence>
<dbReference type="Gene3D" id="3.30.565.10">
    <property type="entry name" value="Histidine kinase-like ATPase, C-terminal domain"/>
    <property type="match status" value="1"/>
</dbReference>
<keyword evidence="8 14" id="KW-0418">Kinase</keyword>
<comment type="caution">
    <text evidence="14">The sequence shown here is derived from an EMBL/GenBank/DDBJ whole genome shotgun (WGS) entry which is preliminary data.</text>
</comment>
<dbReference type="EC" id="2.7.13.3" evidence="3"/>
<evidence type="ECO:0000256" key="4">
    <source>
        <dbReference type="ARBA" id="ARBA00022475"/>
    </source>
</evidence>
<keyword evidence="10" id="KW-0902">Two-component regulatory system</keyword>
<dbReference type="InterPro" id="IPR029151">
    <property type="entry name" value="Sensor-like_sf"/>
</dbReference>
<feature type="transmembrane region" description="Helical" evidence="11">
    <location>
        <begin position="287"/>
        <end position="309"/>
    </location>
</feature>
<dbReference type="InterPro" id="IPR003661">
    <property type="entry name" value="HisK_dim/P_dom"/>
</dbReference>
<keyword evidence="15" id="KW-1185">Reference proteome</keyword>
<evidence type="ECO:0000256" key="1">
    <source>
        <dbReference type="ARBA" id="ARBA00000085"/>
    </source>
</evidence>
<evidence type="ECO:0000256" key="6">
    <source>
        <dbReference type="ARBA" id="ARBA00022679"/>
    </source>
</evidence>
<dbReference type="RefSeq" id="WP_104270768.1">
    <property type="nucleotide sequence ID" value="NZ_PSSW01000005.1"/>
</dbReference>
<evidence type="ECO:0000313" key="15">
    <source>
        <dbReference type="Proteomes" id="UP000256431"/>
    </source>
</evidence>
<accession>A0A3D8H2V2</accession>
<dbReference type="InterPro" id="IPR050736">
    <property type="entry name" value="Sensor_HK_Regulatory"/>
</dbReference>
<dbReference type="InterPro" id="IPR036097">
    <property type="entry name" value="HisK_dim/P_sf"/>
</dbReference>
<dbReference type="SMART" id="SM00387">
    <property type="entry name" value="HATPase_c"/>
    <property type="match status" value="1"/>
</dbReference>
<dbReference type="Gene3D" id="6.10.340.10">
    <property type="match status" value="1"/>
</dbReference>
<comment type="catalytic activity">
    <reaction evidence="1">
        <text>ATP + protein L-histidine = ADP + protein N-phospho-L-histidine.</text>
        <dbReference type="EC" id="2.7.13.3"/>
    </reaction>
</comment>
<dbReference type="EMBL" id="QRDH01000005">
    <property type="protein sequence ID" value="RDU40719.1"/>
    <property type="molecule type" value="Genomic_DNA"/>
</dbReference>
<reference evidence="14 15" key="1">
    <citation type="submission" date="2018-08" db="EMBL/GenBank/DDBJ databases">
        <title>Genome sequence of Marinobacter flavimaris KCTC 12185.</title>
        <authorList>
            <person name="Chun J."/>
            <person name="Kim B.-Y."/>
            <person name="Choi S.-B."/>
            <person name="Kwak M.-J."/>
        </authorList>
    </citation>
    <scope>NUCLEOTIDE SEQUENCE [LARGE SCALE GENOMIC DNA]</scope>
    <source>
        <strain evidence="14 15">KCTC 12185</strain>
    </source>
</reference>